<organism evidence="1">
    <name type="scientific">uncultured Chloroflexia bacterium</name>
    <dbReference type="NCBI Taxonomy" id="1672391"/>
    <lineage>
        <taxon>Bacteria</taxon>
        <taxon>Bacillati</taxon>
        <taxon>Chloroflexota</taxon>
        <taxon>Chloroflexia</taxon>
        <taxon>environmental samples</taxon>
    </lineage>
</organism>
<dbReference type="AlphaFoldDB" id="A0A6J4KGN6"/>
<gene>
    <name evidence="1" type="ORF">AVDCRST_MAG93-4830</name>
</gene>
<protein>
    <submittedName>
        <fullName evidence="1">Uncharacterized protein</fullName>
    </submittedName>
</protein>
<reference evidence="1" key="1">
    <citation type="submission" date="2020-02" db="EMBL/GenBank/DDBJ databases">
        <authorList>
            <person name="Meier V. D."/>
        </authorList>
    </citation>
    <scope>NUCLEOTIDE SEQUENCE</scope>
    <source>
        <strain evidence="1">AVDCRST_MAG93</strain>
    </source>
</reference>
<dbReference type="EMBL" id="CADCTR010001623">
    <property type="protein sequence ID" value="CAA9304596.1"/>
    <property type="molecule type" value="Genomic_DNA"/>
</dbReference>
<accession>A0A6J4KGN6</accession>
<proteinExistence type="predicted"/>
<name>A0A6J4KGN6_9CHLR</name>
<evidence type="ECO:0000313" key="1">
    <source>
        <dbReference type="EMBL" id="CAA9304596.1"/>
    </source>
</evidence>
<sequence>MSVVDGCDGGVITFRSIGMKEYKREIEQSYRAAKTNLAKG</sequence>